<dbReference type="UniPathway" id="UPA00109">
    <property type="reaction ID" value="UER00189"/>
</dbReference>
<reference evidence="9 10" key="1">
    <citation type="journal article" date="2016" name="Environ. Microbiol.">
        <title>Genomic resolution of a cold subsurface aquifer community provides metabolic insights for novel microbes adapted to high CO concentrations.</title>
        <authorList>
            <person name="Probst A.J."/>
            <person name="Castelle C.J."/>
            <person name="Singh A."/>
            <person name="Brown C.T."/>
            <person name="Anantharaman K."/>
            <person name="Sharon I."/>
            <person name="Hug L.A."/>
            <person name="Burstein D."/>
            <person name="Emerson J.B."/>
            <person name="Thomas B.C."/>
            <person name="Banfield J.F."/>
        </authorList>
    </citation>
    <scope>NUCLEOTIDE SEQUENCE [LARGE SCALE GENOMIC DNA]</scope>
    <source>
        <strain evidence="9">CG1_02_38_46</strain>
    </source>
</reference>
<gene>
    <name evidence="7" type="primary">tpiA</name>
    <name evidence="9" type="ORF">AUJ66_05440</name>
</gene>
<evidence type="ECO:0000256" key="7">
    <source>
        <dbReference type="HAMAP-Rule" id="MF_00147"/>
    </source>
</evidence>
<evidence type="ECO:0000256" key="4">
    <source>
        <dbReference type="ARBA" id="ARBA00022490"/>
    </source>
</evidence>
<evidence type="ECO:0000256" key="5">
    <source>
        <dbReference type="ARBA" id="ARBA00023152"/>
    </source>
</evidence>
<dbReference type="NCBIfam" id="TIGR00419">
    <property type="entry name" value="tim"/>
    <property type="match status" value="1"/>
</dbReference>
<name>A0A1J4SBE2_9BACT</name>
<dbReference type="PANTHER" id="PTHR21139">
    <property type="entry name" value="TRIOSEPHOSPHATE ISOMERASE"/>
    <property type="match status" value="1"/>
</dbReference>
<dbReference type="GO" id="GO:0004807">
    <property type="term" value="F:triose-phosphate isomerase activity"/>
    <property type="evidence" value="ECO:0007669"/>
    <property type="project" value="UniProtKB-UniRule"/>
</dbReference>
<dbReference type="PANTHER" id="PTHR21139:SF42">
    <property type="entry name" value="TRIOSEPHOSPHATE ISOMERASE"/>
    <property type="match status" value="1"/>
</dbReference>
<dbReference type="InterPro" id="IPR020861">
    <property type="entry name" value="Triosephosphate_isomerase_AS"/>
</dbReference>
<comment type="subunit">
    <text evidence="7 8">Homodimer.</text>
</comment>
<dbReference type="PROSITE" id="PS51440">
    <property type="entry name" value="TIM_2"/>
    <property type="match status" value="1"/>
</dbReference>
<dbReference type="InterPro" id="IPR000652">
    <property type="entry name" value="Triosephosphate_isomerase"/>
</dbReference>
<dbReference type="FunFam" id="3.20.20.70:FF:000016">
    <property type="entry name" value="Triosephosphate isomerase"/>
    <property type="match status" value="1"/>
</dbReference>
<comment type="caution">
    <text evidence="9">The sequence shown here is derived from an EMBL/GenBank/DDBJ whole genome shotgun (WGS) entry which is preliminary data.</text>
</comment>
<keyword evidence="6 7" id="KW-0413">Isomerase</keyword>
<comment type="catalytic activity">
    <reaction evidence="7 8">
        <text>D-glyceraldehyde 3-phosphate = dihydroxyacetone phosphate</text>
        <dbReference type="Rhea" id="RHEA:18585"/>
        <dbReference type="ChEBI" id="CHEBI:57642"/>
        <dbReference type="ChEBI" id="CHEBI:59776"/>
        <dbReference type="EC" id="5.3.1.1"/>
    </reaction>
</comment>
<dbReference type="PROSITE" id="PS00171">
    <property type="entry name" value="TIM_1"/>
    <property type="match status" value="1"/>
</dbReference>
<keyword evidence="5 7" id="KW-0324">Glycolysis</keyword>
<keyword evidence="3 7" id="KW-0312">Gluconeogenesis</keyword>
<dbReference type="EC" id="5.3.1.1" evidence="7 8"/>
<dbReference type="AlphaFoldDB" id="A0A1J4SBE2"/>
<feature type="binding site" evidence="7">
    <location>
        <position position="173"/>
    </location>
    <ligand>
        <name>substrate</name>
    </ligand>
</feature>
<evidence type="ECO:0000313" key="9">
    <source>
        <dbReference type="EMBL" id="OIN96715.1"/>
    </source>
</evidence>
<dbReference type="HAMAP" id="MF_00147_B">
    <property type="entry name" value="TIM_B"/>
    <property type="match status" value="1"/>
</dbReference>
<feature type="binding site" evidence="7">
    <location>
        <begin position="234"/>
        <end position="235"/>
    </location>
    <ligand>
        <name>substrate</name>
    </ligand>
</feature>
<dbReference type="STRING" id="1817893.AUJ66_05440"/>
<dbReference type="Gene3D" id="3.20.20.70">
    <property type="entry name" value="Aldolase class I"/>
    <property type="match status" value="1"/>
</dbReference>
<dbReference type="EMBL" id="MNUO01000082">
    <property type="protein sequence ID" value="OIN96715.1"/>
    <property type="molecule type" value="Genomic_DNA"/>
</dbReference>
<dbReference type="UniPathway" id="UPA00138"/>
<organism evidence="9 10">
    <name type="scientific">Candidatus Desantisbacteria bacterium CG1_02_38_46</name>
    <dbReference type="NCBI Taxonomy" id="1817893"/>
    <lineage>
        <taxon>Bacteria</taxon>
        <taxon>Candidatus Desantisiibacteriota</taxon>
    </lineage>
</organism>
<evidence type="ECO:0000256" key="8">
    <source>
        <dbReference type="RuleBase" id="RU363013"/>
    </source>
</evidence>
<dbReference type="SUPFAM" id="SSF51351">
    <property type="entry name" value="Triosephosphate isomerase (TIM)"/>
    <property type="match status" value="1"/>
</dbReference>
<comment type="function">
    <text evidence="7">Involved in the gluconeogenesis. Catalyzes stereospecifically the conversion of dihydroxyacetone phosphate (DHAP) to D-glyceraldehyde-3-phosphate (G3P).</text>
</comment>
<evidence type="ECO:0000256" key="2">
    <source>
        <dbReference type="ARBA" id="ARBA00007422"/>
    </source>
</evidence>
<dbReference type="GO" id="GO:0046166">
    <property type="term" value="P:glyceraldehyde-3-phosphate biosynthetic process"/>
    <property type="evidence" value="ECO:0007669"/>
    <property type="project" value="TreeGrafter"/>
</dbReference>
<dbReference type="InterPro" id="IPR013785">
    <property type="entry name" value="Aldolase_TIM"/>
</dbReference>
<feature type="active site" description="Proton acceptor" evidence="7">
    <location>
        <position position="167"/>
    </location>
</feature>
<keyword evidence="4 7" id="KW-0963">Cytoplasm</keyword>
<dbReference type="InterPro" id="IPR035990">
    <property type="entry name" value="TIM_sf"/>
</dbReference>
<dbReference type="GO" id="GO:0019563">
    <property type="term" value="P:glycerol catabolic process"/>
    <property type="evidence" value="ECO:0007669"/>
    <property type="project" value="TreeGrafter"/>
</dbReference>
<evidence type="ECO:0000256" key="6">
    <source>
        <dbReference type="ARBA" id="ARBA00023235"/>
    </source>
</evidence>
<accession>A0A1J4SBE2</accession>
<protein>
    <recommendedName>
        <fullName evidence="7 8">Triosephosphate isomerase</fullName>
        <shortName evidence="7">TIM</shortName>
        <shortName evidence="7">TPI</shortName>
        <ecNumber evidence="7 8">5.3.1.1</ecNumber>
    </recommendedName>
    <alternativeName>
        <fullName evidence="7">Triose-phosphate isomerase</fullName>
    </alternativeName>
</protein>
<evidence type="ECO:0000313" key="10">
    <source>
        <dbReference type="Proteomes" id="UP000182278"/>
    </source>
</evidence>
<comment type="subcellular location">
    <subcellularLocation>
        <location evidence="7 8">Cytoplasm</location>
    </subcellularLocation>
</comment>
<comment type="pathway">
    <text evidence="7 8">Carbohydrate biosynthesis; gluconeogenesis.</text>
</comment>
<dbReference type="Proteomes" id="UP000182278">
    <property type="component" value="Unassembled WGS sequence"/>
</dbReference>
<comment type="pathway">
    <text evidence="1 7 8">Carbohydrate degradation; glycolysis; D-glyceraldehyde 3-phosphate from glycerone phosphate: step 1/1.</text>
</comment>
<dbReference type="GO" id="GO:0006094">
    <property type="term" value="P:gluconeogenesis"/>
    <property type="evidence" value="ECO:0007669"/>
    <property type="project" value="UniProtKB-UniRule"/>
</dbReference>
<evidence type="ECO:0000256" key="1">
    <source>
        <dbReference type="ARBA" id="ARBA00004680"/>
    </source>
</evidence>
<feature type="active site" description="Electrophile" evidence="7">
    <location>
        <position position="95"/>
    </location>
</feature>
<dbReference type="CDD" id="cd00311">
    <property type="entry name" value="TIM"/>
    <property type="match status" value="1"/>
</dbReference>
<dbReference type="InterPro" id="IPR022896">
    <property type="entry name" value="TrioseP_Isoase_bac/euk"/>
</dbReference>
<evidence type="ECO:0000256" key="3">
    <source>
        <dbReference type="ARBA" id="ARBA00022432"/>
    </source>
</evidence>
<sequence length="262" mass="29103">MRKPIIAANWKMNKAISESVDFVKDLKDLAMDIFNVEIVICPPFISLATVAEVLKDTNLKLGAQNMYWEKSGAFTGEISPVMLRDIGCHYVIVGHSERREYFKETDEDVHRKVKSAISFNLIPIMCLGEKLQERESGNTLDVVERQVKKGLDGLTKEEIKNLIIAYEPVWAIGTGKTASPSDANEVHKFIRSILKKLYDEEISSTIRIQYGGSVNPENIDGLMKEEEVDGVLVGGASLNINSFMKIIKGSGRPGPMKGGDQV</sequence>
<dbReference type="GO" id="GO:0006096">
    <property type="term" value="P:glycolytic process"/>
    <property type="evidence" value="ECO:0007669"/>
    <property type="project" value="UniProtKB-UniRule"/>
</dbReference>
<dbReference type="GO" id="GO:0005829">
    <property type="term" value="C:cytosol"/>
    <property type="evidence" value="ECO:0007669"/>
    <property type="project" value="TreeGrafter"/>
</dbReference>
<dbReference type="Pfam" id="PF00121">
    <property type="entry name" value="TIM"/>
    <property type="match status" value="1"/>
</dbReference>
<feature type="binding site" evidence="7">
    <location>
        <position position="213"/>
    </location>
    <ligand>
        <name>substrate</name>
    </ligand>
</feature>
<feature type="binding site" evidence="7">
    <location>
        <begin position="9"/>
        <end position="11"/>
    </location>
    <ligand>
        <name>substrate</name>
    </ligand>
</feature>
<proteinExistence type="inferred from homology"/>
<comment type="similarity">
    <text evidence="2 7 8">Belongs to the triosephosphate isomerase family.</text>
</comment>